<name>A0ABD4A7Y0_9BACI</name>
<evidence type="ECO:0000313" key="9">
    <source>
        <dbReference type="EMBL" id="KIO72871.1"/>
    </source>
</evidence>
<feature type="transmembrane region" description="Helical" evidence="7">
    <location>
        <begin position="155"/>
        <end position="174"/>
    </location>
</feature>
<gene>
    <name evidence="9" type="ORF">B4167_2647</name>
</gene>
<dbReference type="RefSeq" id="WP_041845626.1">
    <property type="nucleotide sequence ID" value="NZ_JAMAYU010000012.1"/>
</dbReference>
<feature type="transmembrane region" description="Helical" evidence="7">
    <location>
        <begin position="353"/>
        <end position="373"/>
    </location>
</feature>
<feature type="transmembrane region" description="Helical" evidence="7">
    <location>
        <begin position="67"/>
        <end position="85"/>
    </location>
</feature>
<dbReference type="EMBL" id="JXLU01000080">
    <property type="protein sequence ID" value="KIO72871.1"/>
    <property type="molecule type" value="Genomic_DNA"/>
</dbReference>
<evidence type="ECO:0000256" key="6">
    <source>
        <dbReference type="ARBA" id="ARBA00023136"/>
    </source>
</evidence>
<dbReference type="GO" id="GO:0005886">
    <property type="term" value="C:plasma membrane"/>
    <property type="evidence" value="ECO:0007669"/>
    <property type="project" value="UniProtKB-SubCell"/>
</dbReference>
<evidence type="ECO:0000256" key="1">
    <source>
        <dbReference type="ARBA" id="ARBA00004651"/>
    </source>
</evidence>
<feature type="transmembrane region" description="Helical" evidence="7">
    <location>
        <begin position="266"/>
        <end position="286"/>
    </location>
</feature>
<feature type="transmembrane region" description="Helical" evidence="7">
    <location>
        <begin position="127"/>
        <end position="149"/>
    </location>
</feature>
<feature type="transmembrane region" description="Helical" evidence="7">
    <location>
        <begin position="234"/>
        <end position="254"/>
    </location>
</feature>
<feature type="transmembrane region" description="Helical" evidence="7">
    <location>
        <begin position="201"/>
        <end position="222"/>
    </location>
</feature>
<keyword evidence="2" id="KW-0813">Transport</keyword>
<evidence type="ECO:0000256" key="3">
    <source>
        <dbReference type="ARBA" id="ARBA00022475"/>
    </source>
</evidence>
<evidence type="ECO:0000256" key="5">
    <source>
        <dbReference type="ARBA" id="ARBA00022989"/>
    </source>
</evidence>
<reference evidence="9 10" key="1">
    <citation type="submission" date="2015-01" db="EMBL/GenBank/DDBJ databases">
        <title>Draft Genome Sequences of Four Bacillus thermoamylovorans Strains, Isolated From Food Products.</title>
        <authorList>
            <person name="Krawcyk A.O."/>
            <person name="Berendsen E.M."/>
            <person name="Eijlander R.T."/>
            <person name="de Jong A."/>
            <person name="Wells-Bennik M."/>
            <person name="Kuipers O.P."/>
        </authorList>
    </citation>
    <scope>NUCLEOTIDE SEQUENCE [LARGE SCALE GENOMIC DNA]</scope>
    <source>
        <strain evidence="9 10">B4167</strain>
    </source>
</reference>
<comment type="caution">
    <text evidence="9">The sequence shown here is derived from an EMBL/GenBank/DDBJ whole genome shotgun (WGS) entry which is preliminary data.</text>
</comment>
<feature type="transmembrane region" description="Helical" evidence="7">
    <location>
        <begin position="292"/>
        <end position="314"/>
    </location>
</feature>
<dbReference type="Proteomes" id="UP000032076">
    <property type="component" value="Unassembled WGS sequence"/>
</dbReference>
<evidence type="ECO:0000259" key="8">
    <source>
        <dbReference type="PROSITE" id="PS50850"/>
    </source>
</evidence>
<dbReference type="Gene3D" id="1.20.1250.20">
    <property type="entry name" value="MFS general substrate transporter like domains"/>
    <property type="match status" value="1"/>
</dbReference>
<keyword evidence="6 7" id="KW-0472">Membrane</keyword>
<protein>
    <recommendedName>
        <fullName evidence="8">Major facilitator superfamily (MFS) profile domain-containing protein</fullName>
    </recommendedName>
</protein>
<keyword evidence="4 7" id="KW-0812">Transmembrane</keyword>
<dbReference type="PANTHER" id="PTHR23517">
    <property type="entry name" value="RESISTANCE PROTEIN MDTM, PUTATIVE-RELATED-RELATED"/>
    <property type="match status" value="1"/>
</dbReference>
<dbReference type="InterPro" id="IPR020846">
    <property type="entry name" value="MFS_dom"/>
</dbReference>
<dbReference type="InterPro" id="IPR050171">
    <property type="entry name" value="MFS_Transporters"/>
</dbReference>
<evidence type="ECO:0000256" key="4">
    <source>
        <dbReference type="ARBA" id="ARBA00022692"/>
    </source>
</evidence>
<feature type="transmembrane region" description="Helical" evidence="7">
    <location>
        <begin position="34"/>
        <end position="55"/>
    </location>
</feature>
<organism evidence="9 10">
    <name type="scientific">Caldibacillus thermoamylovorans</name>
    <dbReference type="NCBI Taxonomy" id="35841"/>
    <lineage>
        <taxon>Bacteria</taxon>
        <taxon>Bacillati</taxon>
        <taxon>Bacillota</taxon>
        <taxon>Bacilli</taxon>
        <taxon>Bacillales</taxon>
        <taxon>Bacillaceae</taxon>
        <taxon>Caldibacillus</taxon>
    </lineage>
</organism>
<dbReference type="Pfam" id="PF07690">
    <property type="entry name" value="MFS_1"/>
    <property type="match status" value="1"/>
</dbReference>
<keyword evidence="3" id="KW-1003">Cell membrane</keyword>
<dbReference type="CDD" id="cd17325">
    <property type="entry name" value="MFS_MdtG_SLC18_like"/>
    <property type="match status" value="1"/>
</dbReference>
<dbReference type="SUPFAM" id="SSF103473">
    <property type="entry name" value="MFS general substrate transporter"/>
    <property type="match status" value="1"/>
</dbReference>
<dbReference type="AlphaFoldDB" id="A0ABD4A7Y0"/>
<dbReference type="InterPro" id="IPR036259">
    <property type="entry name" value="MFS_trans_sf"/>
</dbReference>
<feature type="domain" description="Major facilitator superfamily (MFS) profile" evidence="8">
    <location>
        <begin position="1"/>
        <end position="377"/>
    </location>
</feature>
<keyword evidence="5 7" id="KW-1133">Transmembrane helix</keyword>
<feature type="transmembrane region" description="Helical" evidence="7">
    <location>
        <begin position="326"/>
        <end position="347"/>
    </location>
</feature>
<dbReference type="PANTHER" id="PTHR23517:SF13">
    <property type="entry name" value="MAJOR FACILITATOR SUPERFAMILY MFS_1"/>
    <property type="match status" value="1"/>
</dbReference>
<dbReference type="InterPro" id="IPR011701">
    <property type="entry name" value="MFS"/>
</dbReference>
<evidence type="ECO:0000256" key="2">
    <source>
        <dbReference type="ARBA" id="ARBA00022448"/>
    </source>
</evidence>
<sequence length="388" mass="41820">MPFILYFLIFISFIDLFAQFPITSTYAQSLGASTGLIGFIVGAYSLSNLFSNFFSGYFVDHKGPKQVMLYGFLVNGVILLLYAIATSPMQLLAIRFMNGLSAGIITPAAFTYLSLSNKNKKSGKTMAFSGAAVGLAAIGGPAFAGIVSAKSGSETVYFIIGCLMIFACVLTALLKSIERQKDVVRGNNKGKIQELFKNKGLLFAFLGALSLSASQGILAYMLPLKVDGLELANHISGMLMSIFGIVAILFFMLPTNRVFDRFHNEWLLPIGLVIIAVAQAVAGFAFNFTFLLMSMLIYGIGFALIFPSMSSLVAKYSSQHIRGKAYGIFYAFYSLGSFLGTSITGAFSLTPTGAFFSAAVFLLVMSIGSFAILKRNSHFLANKEVSGY</sequence>
<evidence type="ECO:0000256" key="7">
    <source>
        <dbReference type="SAM" id="Phobius"/>
    </source>
</evidence>
<feature type="transmembrane region" description="Helical" evidence="7">
    <location>
        <begin position="91"/>
        <end position="115"/>
    </location>
</feature>
<accession>A0ABD4A7Y0</accession>
<dbReference type="PROSITE" id="PS50850">
    <property type="entry name" value="MFS"/>
    <property type="match status" value="1"/>
</dbReference>
<comment type="subcellular location">
    <subcellularLocation>
        <location evidence="1">Cell membrane</location>
        <topology evidence="1">Multi-pass membrane protein</topology>
    </subcellularLocation>
</comment>
<evidence type="ECO:0000313" key="10">
    <source>
        <dbReference type="Proteomes" id="UP000032076"/>
    </source>
</evidence>
<proteinExistence type="predicted"/>